<evidence type="ECO:0000256" key="2">
    <source>
        <dbReference type="ARBA" id="ARBA00007208"/>
    </source>
</evidence>
<dbReference type="GO" id="GO:0015628">
    <property type="term" value="P:protein secretion by the type II secretion system"/>
    <property type="evidence" value="ECO:0007669"/>
    <property type="project" value="InterPro"/>
</dbReference>
<keyword evidence="5" id="KW-1003">Cell membrane</keyword>
<evidence type="ECO:0000256" key="10">
    <source>
        <dbReference type="ARBA" id="ARBA00030772"/>
    </source>
</evidence>
<dbReference type="Pfam" id="PF01203">
    <property type="entry name" value="T2SSN"/>
    <property type="match status" value="1"/>
</dbReference>
<keyword evidence="9 11" id="KW-0472">Membrane</keyword>
<evidence type="ECO:0000256" key="5">
    <source>
        <dbReference type="ARBA" id="ARBA00022475"/>
    </source>
</evidence>
<name>A0A941DZA8_9BURK</name>
<keyword evidence="11" id="KW-1133">Transmembrane helix</keyword>
<dbReference type="AlphaFoldDB" id="A0A941DZA8"/>
<dbReference type="GO" id="GO:0015627">
    <property type="term" value="C:type II protein secretion system complex"/>
    <property type="evidence" value="ECO:0007669"/>
    <property type="project" value="InterPro"/>
</dbReference>
<dbReference type="RefSeq" id="WP_212673599.1">
    <property type="nucleotide sequence ID" value="NZ_JAGSPJ010000001.1"/>
</dbReference>
<evidence type="ECO:0000256" key="11">
    <source>
        <dbReference type="SAM" id="Phobius"/>
    </source>
</evidence>
<dbReference type="GO" id="GO:0005886">
    <property type="term" value="C:plasma membrane"/>
    <property type="evidence" value="ECO:0007669"/>
    <property type="project" value="UniProtKB-SubCell"/>
</dbReference>
<evidence type="ECO:0000256" key="1">
    <source>
        <dbReference type="ARBA" id="ARBA00004533"/>
    </source>
</evidence>
<evidence type="ECO:0000256" key="6">
    <source>
        <dbReference type="ARBA" id="ARBA00022519"/>
    </source>
</evidence>
<evidence type="ECO:0000256" key="3">
    <source>
        <dbReference type="ARBA" id="ARBA00021563"/>
    </source>
</evidence>
<keyword evidence="6" id="KW-0997">Cell inner membrane</keyword>
<comment type="subcellular location">
    <subcellularLocation>
        <location evidence="1">Cell inner membrane</location>
    </subcellularLocation>
</comment>
<evidence type="ECO:0000256" key="9">
    <source>
        <dbReference type="ARBA" id="ARBA00023136"/>
    </source>
</evidence>
<accession>A0A941DZA8</accession>
<comment type="similarity">
    <text evidence="2">Belongs to the GSP N family.</text>
</comment>
<organism evidence="12 13">
    <name type="scientific">Undibacterium fentianense</name>
    <dbReference type="NCBI Taxonomy" id="2828728"/>
    <lineage>
        <taxon>Bacteria</taxon>
        <taxon>Pseudomonadati</taxon>
        <taxon>Pseudomonadota</taxon>
        <taxon>Betaproteobacteria</taxon>
        <taxon>Burkholderiales</taxon>
        <taxon>Oxalobacteraceae</taxon>
        <taxon>Undibacterium</taxon>
    </lineage>
</organism>
<keyword evidence="4" id="KW-0813">Transport</keyword>
<keyword evidence="8" id="KW-0653">Protein transport</keyword>
<evidence type="ECO:0000256" key="7">
    <source>
        <dbReference type="ARBA" id="ARBA00022692"/>
    </source>
</evidence>
<keyword evidence="13" id="KW-1185">Reference proteome</keyword>
<keyword evidence="7 11" id="KW-0812">Transmembrane</keyword>
<dbReference type="InterPro" id="IPR022792">
    <property type="entry name" value="T2SS_protein-GspN"/>
</dbReference>
<evidence type="ECO:0000313" key="12">
    <source>
        <dbReference type="EMBL" id="MBR7798411.1"/>
    </source>
</evidence>
<evidence type="ECO:0000256" key="8">
    <source>
        <dbReference type="ARBA" id="ARBA00022927"/>
    </source>
</evidence>
<protein>
    <recommendedName>
        <fullName evidence="3">Type II secretion system protein N</fullName>
    </recommendedName>
    <alternativeName>
        <fullName evidence="10">General secretion pathway protein N</fullName>
    </alternativeName>
</protein>
<proteinExistence type="inferred from homology"/>
<sequence>MQRKTVLGLILVGVLSVFGTVIYFLPASWVGILLERQTLGRVSLGDIQGSFWQGSAFLGVAVDRSSPLTPLFPGRFSWKISPALLLGQVAVHVENNAAMSAPLRITGNLHTWQISPASIRLPPERLEGFGAPLNTIGPTGKINLRWGALNIERAENALMLVGNMHLELQEMASRISSIRPLGSYDLNILWRGDSAEMQLSTTVGPLMLEGLGGLKQGRFQFTGKAFADKGQEEKMANLLNLLGRRRFDGDKQFIALEYK</sequence>
<dbReference type="Proteomes" id="UP000678545">
    <property type="component" value="Unassembled WGS sequence"/>
</dbReference>
<gene>
    <name evidence="12" type="ORF">KDM90_00115</name>
</gene>
<comment type="caution">
    <text evidence="12">The sequence shown here is derived from an EMBL/GenBank/DDBJ whole genome shotgun (WGS) entry which is preliminary data.</text>
</comment>
<evidence type="ECO:0000313" key="13">
    <source>
        <dbReference type="Proteomes" id="UP000678545"/>
    </source>
</evidence>
<dbReference type="EMBL" id="JAGSPJ010000001">
    <property type="protein sequence ID" value="MBR7798411.1"/>
    <property type="molecule type" value="Genomic_DNA"/>
</dbReference>
<evidence type="ECO:0000256" key="4">
    <source>
        <dbReference type="ARBA" id="ARBA00022448"/>
    </source>
</evidence>
<reference evidence="12" key="1">
    <citation type="submission" date="2021-04" db="EMBL/GenBank/DDBJ databases">
        <title>novel species isolated from subtropical streams in China.</title>
        <authorList>
            <person name="Lu H."/>
        </authorList>
    </citation>
    <scope>NUCLEOTIDE SEQUENCE</scope>
    <source>
        <strain evidence="12">FT137W</strain>
    </source>
</reference>
<feature type="transmembrane region" description="Helical" evidence="11">
    <location>
        <begin position="6"/>
        <end position="34"/>
    </location>
</feature>